<evidence type="ECO:0000256" key="6">
    <source>
        <dbReference type="ARBA" id="ARBA00023152"/>
    </source>
</evidence>
<name>A0A1H6AMN9_9GAMM</name>
<evidence type="ECO:0000256" key="3">
    <source>
        <dbReference type="ARBA" id="ARBA00022741"/>
    </source>
</evidence>
<dbReference type="EMBL" id="FNVQ01000002">
    <property type="protein sequence ID" value="SEG49811.1"/>
    <property type="molecule type" value="Genomic_DNA"/>
</dbReference>
<dbReference type="NCBIfam" id="TIGR00749">
    <property type="entry name" value="glk"/>
    <property type="match status" value="1"/>
</dbReference>
<dbReference type="RefSeq" id="WP_104003844.1">
    <property type="nucleotide sequence ID" value="NZ_FNVQ01000002.1"/>
</dbReference>
<gene>
    <name evidence="7" type="primary">glk</name>
    <name evidence="9" type="ORF">SAMN05444390_102107</name>
</gene>
<dbReference type="InterPro" id="IPR003836">
    <property type="entry name" value="Glucokinase"/>
</dbReference>
<evidence type="ECO:0000256" key="8">
    <source>
        <dbReference type="RuleBase" id="RU004046"/>
    </source>
</evidence>
<proteinExistence type="inferred from homology"/>
<comment type="catalytic activity">
    <reaction evidence="7">
        <text>D-glucose + ATP = D-glucose 6-phosphate + ADP + H(+)</text>
        <dbReference type="Rhea" id="RHEA:17825"/>
        <dbReference type="ChEBI" id="CHEBI:4167"/>
        <dbReference type="ChEBI" id="CHEBI:15378"/>
        <dbReference type="ChEBI" id="CHEBI:30616"/>
        <dbReference type="ChEBI" id="CHEBI:61548"/>
        <dbReference type="ChEBI" id="CHEBI:456216"/>
        <dbReference type="EC" id="2.7.1.2"/>
    </reaction>
</comment>
<keyword evidence="5 7" id="KW-0067">ATP-binding</keyword>
<evidence type="ECO:0000256" key="2">
    <source>
        <dbReference type="ARBA" id="ARBA00022679"/>
    </source>
</evidence>
<dbReference type="GO" id="GO:0004340">
    <property type="term" value="F:glucokinase activity"/>
    <property type="evidence" value="ECO:0007669"/>
    <property type="project" value="UniProtKB-UniRule"/>
</dbReference>
<comment type="subcellular location">
    <subcellularLocation>
        <location evidence="7">Cytoplasm</location>
    </subcellularLocation>
</comment>
<dbReference type="NCBIfam" id="NF009073">
    <property type="entry name" value="PRK12408.1"/>
    <property type="match status" value="1"/>
</dbReference>
<dbReference type="AlphaFoldDB" id="A0A1H6AMN9"/>
<evidence type="ECO:0000256" key="1">
    <source>
        <dbReference type="ARBA" id="ARBA00022490"/>
    </source>
</evidence>
<dbReference type="OrthoDB" id="9800595at2"/>
<dbReference type="Proteomes" id="UP000236745">
    <property type="component" value="Unassembled WGS sequence"/>
</dbReference>
<evidence type="ECO:0000256" key="7">
    <source>
        <dbReference type="HAMAP-Rule" id="MF_00524"/>
    </source>
</evidence>
<keyword evidence="3 7" id="KW-0547">Nucleotide-binding</keyword>
<dbReference type="SUPFAM" id="SSF53067">
    <property type="entry name" value="Actin-like ATPase domain"/>
    <property type="match status" value="1"/>
</dbReference>
<keyword evidence="2 7" id="KW-0808">Transferase</keyword>
<keyword evidence="10" id="KW-1185">Reference proteome</keyword>
<organism evidence="9 10">
    <name type="scientific">Marinobacterium lutimaris</name>
    <dbReference type="NCBI Taxonomy" id="568106"/>
    <lineage>
        <taxon>Bacteria</taxon>
        <taxon>Pseudomonadati</taxon>
        <taxon>Pseudomonadota</taxon>
        <taxon>Gammaproteobacteria</taxon>
        <taxon>Oceanospirillales</taxon>
        <taxon>Oceanospirillaceae</taxon>
        <taxon>Marinobacterium</taxon>
    </lineage>
</organism>
<dbReference type="Gene3D" id="3.30.420.40">
    <property type="match status" value="1"/>
</dbReference>
<keyword evidence="4 7" id="KW-0418">Kinase</keyword>
<keyword evidence="6 7" id="KW-0324">Glycolysis</keyword>
<dbReference type="GO" id="GO:0005524">
    <property type="term" value="F:ATP binding"/>
    <property type="evidence" value="ECO:0007669"/>
    <property type="project" value="UniProtKB-UniRule"/>
</dbReference>
<dbReference type="GO" id="GO:0005536">
    <property type="term" value="F:D-glucose binding"/>
    <property type="evidence" value="ECO:0007669"/>
    <property type="project" value="InterPro"/>
</dbReference>
<dbReference type="NCBIfam" id="NF001416">
    <property type="entry name" value="PRK00292.1-3"/>
    <property type="match status" value="1"/>
</dbReference>
<comment type="similarity">
    <text evidence="7 8">Belongs to the bacterial glucokinase family.</text>
</comment>
<sequence>MDSAGPQRLSLVADIGGTNARFALLLPDQMRPIEMRSLEVSEFTSLNEAIRAYCEHISLSGKELPSQACLAIAGPTGQDRLGITNNGWCFSQSELQRDLGFEQLKVINDFTAQAFALPLLDADELVPVGAGAAVNGDPMAVLGPGTGLGIGGLVFAGSRPVPLFSEGGHVDFAPADEQEMEVLRYLWQCYDHVSTERLLCGAGLSNLYQALCAIHGSDCLPLSPAEITQAALTDSAPLCRESLEIFCAMLGSVAGNTALTLGARGGVYIAGGIIPRILDLFLSSRFRSRFEAKGRFSDYLAAIPTQVVVAEHPGLLGAANALRQPPLS</sequence>
<dbReference type="PANTHER" id="PTHR47690:SF1">
    <property type="entry name" value="GLUCOKINASE"/>
    <property type="match status" value="1"/>
</dbReference>
<dbReference type="InterPro" id="IPR050201">
    <property type="entry name" value="Bacterial_glucokinase"/>
</dbReference>
<dbReference type="FunFam" id="3.40.367.20:FF:000002">
    <property type="entry name" value="Glucokinase"/>
    <property type="match status" value="1"/>
</dbReference>
<dbReference type="InterPro" id="IPR043129">
    <property type="entry name" value="ATPase_NBD"/>
</dbReference>
<keyword evidence="1 7" id="KW-0963">Cytoplasm</keyword>
<accession>A0A1H6AMN9</accession>
<protein>
    <recommendedName>
        <fullName evidence="7">Glucokinase</fullName>
        <ecNumber evidence="7">2.7.1.2</ecNumber>
    </recommendedName>
    <alternativeName>
        <fullName evidence="7">Glucose kinase</fullName>
    </alternativeName>
</protein>
<evidence type="ECO:0000256" key="5">
    <source>
        <dbReference type="ARBA" id="ARBA00022840"/>
    </source>
</evidence>
<reference evidence="9 10" key="1">
    <citation type="submission" date="2016-10" db="EMBL/GenBank/DDBJ databases">
        <authorList>
            <person name="de Groot N.N."/>
        </authorList>
    </citation>
    <scope>NUCLEOTIDE SEQUENCE [LARGE SCALE GENOMIC DNA]</scope>
    <source>
        <strain evidence="9 10">DSM 22012</strain>
    </source>
</reference>
<evidence type="ECO:0000256" key="4">
    <source>
        <dbReference type="ARBA" id="ARBA00022777"/>
    </source>
</evidence>
<evidence type="ECO:0000313" key="10">
    <source>
        <dbReference type="Proteomes" id="UP000236745"/>
    </source>
</evidence>
<dbReference type="HAMAP" id="MF_00524">
    <property type="entry name" value="Glucokinase"/>
    <property type="match status" value="1"/>
</dbReference>
<dbReference type="PANTHER" id="PTHR47690">
    <property type="entry name" value="GLUCOKINASE"/>
    <property type="match status" value="1"/>
</dbReference>
<dbReference type="GO" id="GO:0006096">
    <property type="term" value="P:glycolytic process"/>
    <property type="evidence" value="ECO:0007669"/>
    <property type="project" value="UniProtKB-UniRule"/>
</dbReference>
<feature type="binding site" evidence="7">
    <location>
        <begin position="13"/>
        <end position="18"/>
    </location>
    <ligand>
        <name>ATP</name>
        <dbReference type="ChEBI" id="CHEBI:30616"/>
    </ligand>
</feature>
<evidence type="ECO:0000313" key="9">
    <source>
        <dbReference type="EMBL" id="SEG49811.1"/>
    </source>
</evidence>
<dbReference type="Pfam" id="PF02685">
    <property type="entry name" value="Glucokinase"/>
    <property type="match status" value="1"/>
</dbReference>
<dbReference type="GO" id="GO:0005829">
    <property type="term" value="C:cytosol"/>
    <property type="evidence" value="ECO:0007669"/>
    <property type="project" value="TreeGrafter"/>
</dbReference>
<dbReference type="Gene3D" id="3.40.367.20">
    <property type="match status" value="1"/>
</dbReference>
<dbReference type="CDD" id="cd24008">
    <property type="entry name" value="ASKHA_NBD_GLK"/>
    <property type="match status" value="1"/>
</dbReference>
<dbReference type="EC" id="2.7.1.2" evidence="7"/>